<feature type="domain" description="Virulence-associated protein E-like" evidence="1">
    <location>
        <begin position="538"/>
        <end position="758"/>
    </location>
</feature>
<evidence type="ECO:0000313" key="2">
    <source>
        <dbReference type="EMBL" id="GLH74762.1"/>
    </source>
</evidence>
<dbReference type="InterPro" id="IPR007936">
    <property type="entry name" value="VapE-like_dom"/>
</dbReference>
<evidence type="ECO:0000259" key="1">
    <source>
        <dbReference type="Pfam" id="PF05272"/>
    </source>
</evidence>
<sequence>MAQFTTPLDTPENTPVSSPLIRCSRFTNCRDNTPKNLNASWEELTSPAFLGRAYEVQGATKEEAKLNLYAFSPAAYPPGGIRGDRDIESIQIFMLDFDNKAEQPTGEFKENGEPVFRKVPIEGAPTLQEVHEHLTRLGVTHFGYHSYSSTPECERFRIMLLMDRPSNGKNWKLTSEWLLSQLMLDRWRAMGCLDLGAMHRAACLYFPAGNWAQEPEAKDRIQFVSYNGAPLALPTEEDLADMTIAPVTVHPLLQEWQAKRAATRVSTMSSDPDKWQEAYNVDFKTLDMVGLLREMGSTVQEPVPYGSGTKARCTCPFAHEHSNPMDAEGAAVFMEPGSWPGFTCLHDTHKDVHLREVCHEAGEEILLRHAQPFRSTTGRLVSTRREEAKHAVDSEGADAIEAEVMNQGEGDPDEAKRNAAIQRWKELLEEDGIPTEEIRFTSKGGIAKSPLNLEIILTNGHAYRDSIRWNELKMITELQVADYAHLDIDDLDNGVTGLQNHLDRRWGVSWPQSTIILALNLAASSAKYHPVKVWLAALPEWDGVDRMPLVRDEILGATQTLDYDKYAALYAEYLKCTLIGAVRRVMEPGCKMDTVTILYGDQAARKSTFWKTLCADPGWFNDSKIHIDSAEGQKVLQGSWIHELSEIDDMTSVKSAEAIKAFVSSATDKFRPSYGRIPRDFPRRCIMVGSTNKEQVLNDPTGSRRFWVIPTATKINIELLQENLAQLWAQALHSYNQGEPNYLTDDMEALRVGQSHRHQMESRYADLMPKITQFYQEHAGPNGITLSAIFGFLEGKVEDGKGFAKPTLAERRDLAACLRSNGWTVKQGYFNGVSAKCFMAPEQFPLTVPKKAPAATGFEFPGVDLSGDPFKVPEQGPLF</sequence>
<dbReference type="Pfam" id="PF05272">
    <property type="entry name" value="VapE-like_dom"/>
    <property type="match status" value="1"/>
</dbReference>
<accession>A0ABQ5QJI4</accession>
<organism evidence="2 3">
    <name type="scientific">Geothrix limicola</name>
    <dbReference type="NCBI Taxonomy" id="2927978"/>
    <lineage>
        <taxon>Bacteria</taxon>
        <taxon>Pseudomonadati</taxon>
        <taxon>Acidobacteriota</taxon>
        <taxon>Holophagae</taxon>
        <taxon>Holophagales</taxon>
        <taxon>Holophagaceae</taxon>
        <taxon>Geothrix</taxon>
    </lineage>
</organism>
<proteinExistence type="predicted"/>
<reference evidence="2 3" key="1">
    <citation type="journal article" date="2023" name="Antonie Van Leeuwenhoek">
        <title>Mesoterricola silvestris gen. nov., sp. nov., Mesoterricola sediminis sp. nov., Geothrix oryzae sp. nov., Geothrix edaphica sp. nov., Geothrix rubra sp. nov., and Geothrix limicola sp. nov., six novel members of Acidobacteriota isolated from soils.</title>
        <authorList>
            <person name="Itoh H."/>
            <person name="Sugisawa Y."/>
            <person name="Mise K."/>
            <person name="Xu Z."/>
            <person name="Kuniyasu M."/>
            <person name="Ushijima N."/>
            <person name="Kawano K."/>
            <person name="Kobayashi E."/>
            <person name="Shiratori Y."/>
            <person name="Masuda Y."/>
            <person name="Senoo K."/>
        </authorList>
    </citation>
    <scope>NUCLEOTIDE SEQUENCE [LARGE SCALE GENOMIC DNA]</scope>
    <source>
        <strain evidence="2 3">Red804</strain>
    </source>
</reference>
<dbReference type="EMBL" id="BSDE01000008">
    <property type="protein sequence ID" value="GLH74762.1"/>
    <property type="molecule type" value="Genomic_DNA"/>
</dbReference>
<gene>
    <name evidence="2" type="ORF">GETHLI_32640</name>
</gene>
<dbReference type="Proteomes" id="UP001165069">
    <property type="component" value="Unassembled WGS sequence"/>
</dbReference>
<dbReference type="PANTHER" id="PTHR34985:SF1">
    <property type="entry name" value="SLR0554 PROTEIN"/>
    <property type="match status" value="1"/>
</dbReference>
<evidence type="ECO:0000313" key="3">
    <source>
        <dbReference type="Proteomes" id="UP001165069"/>
    </source>
</evidence>
<keyword evidence="3" id="KW-1185">Reference proteome</keyword>
<comment type="caution">
    <text evidence="2">The sequence shown here is derived from an EMBL/GenBank/DDBJ whole genome shotgun (WGS) entry which is preliminary data.</text>
</comment>
<protein>
    <recommendedName>
        <fullName evidence="1">Virulence-associated protein E-like domain-containing protein</fullName>
    </recommendedName>
</protein>
<dbReference type="PANTHER" id="PTHR34985">
    <property type="entry name" value="SLR0554 PROTEIN"/>
    <property type="match status" value="1"/>
</dbReference>
<name>A0ABQ5QJI4_9BACT</name>
<dbReference type="RefSeq" id="WP_285577427.1">
    <property type="nucleotide sequence ID" value="NZ_BSDE01000008.1"/>
</dbReference>